<proteinExistence type="predicted"/>
<keyword evidence="2" id="KW-1185">Reference proteome</keyword>
<dbReference type="EMBL" id="FOBS01000051">
    <property type="protein sequence ID" value="SEM81000.1"/>
    <property type="molecule type" value="Genomic_DNA"/>
</dbReference>
<evidence type="ECO:0000313" key="2">
    <source>
        <dbReference type="Proteomes" id="UP000198744"/>
    </source>
</evidence>
<protein>
    <submittedName>
        <fullName evidence="1">Uncharacterized protein</fullName>
    </submittedName>
</protein>
<sequence length="59" mass="6547">MLSKALPRPSILIRISACSKIPVKSWPVEAILEGEKAATLALPRIQQIVAKLREEGRLR</sequence>
<dbReference type="Proteomes" id="UP000198744">
    <property type="component" value="Unassembled WGS sequence"/>
</dbReference>
<name>A0A1H8BDI0_9BACT</name>
<accession>A0A1H8BDI0</accession>
<organism evidence="1 2">
    <name type="scientific">Syntrophus gentianae</name>
    <dbReference type="NCBI Taxonomy" id="43775"/>
    <lineage>
        <taxon>Bacteria</taxon>
        <taxon>Pseudomonadati</taxon>
        <taxon>Thermodesulfobacteriota</taxon>
        <taxon>Syntrophia</taxon>
        <taxon>Syntrophales</taxon>
        <taxon>Syntrophaceae</taxon>
        <taxon>Syntrophus</taxon>
    </lineage>
</organism>
<reference evidence="1 2" key="1">
    <citation type="submission" date="2016-10" db="EMBL/GenBank/DDBJ databases">
        <authorList>
            <person name="de Groot N.N."/>
        </authorList>
    </citation>
    <scope>NUCLEOTIDE SEQUENCE [LARGE SCALE GENOMIC DNA]</scope>
    <source>
        <strain evidence="1 2">DSM 8423</strain>
    </source>
</reference>
<evidence type="ECO:0000313" key="1">
    <source>
        <dbReference type="EMBL" id="SEM81000.1"/>
    </source>
</evidence>
<dbReference type="AlphaFoldDB" id="A0A1H8BDI0"/>
<gene>
    <name evidence="1" type="ORF">SAMN04489760_15111</name>
</gene>